<keyword evidence="1" id="KW-0812">Transmembrane</keyword>
<name>A0A0A0HFR6_9RHOB</name>
<evidence type="ECO:0000313" key="3">
    <source>
        <dbReference type="Proteomes" id="UP000030021"/>
    </source>
</evidence>
<protein>
    <submittedName>
        <fullName evidence="2">Uncharacterized protein</fullName>
    </submittedName>
</protein>
<dbReference type="RefSeq" id="WP_037268405.1">
    <property type="nucleotide sequence ID" value="NZ_KN293975.1"/>
</dbReference>
<keyword evidence="1" id="KW-0472">Membrane</keyword>
<sequence>MPLATVLRLNAASCLSFGLIFLAAPWTVAAFLGTAPVWLIVSLGVGLIGNGVLLWLSVREARAPKRAEVLFFCLGDLGWVVMTLALILTGLWITTPAGQGVALIVALAVGAMGWMQWQALPR</sequence>
<organism evidence="2 3">
    <name type="scientific">Roseovarius mucosus DSM 17069</name>
    <dbReference type="NCBI Taxonomy" id="1288298"/>
    <lineage>
        <taxon>Bacteria</taxon>
        <taxon>Pseudomonadati</taxon>
        <taxon>Pseudomonadota</taxon>
        <taxon>Alphaproteobacteria</taxon>
        <taxon>Rhodobacterales</taxon>
        <taxon>Roseobacteraceae</taxon>
        <taxon>Roseovarius</taxon>
    </lineage>
</organism>
<feature type="transmembrane region" description="Helical" evidence="1">
    <location>
        <begin position="12"/>
        <end position="32"/>
    </location>
</feature>
<comment type="caution">
    <text evidence="2">The sequence shown here is derived from an EMBL/GenBank/DDBJ whole genome shotgun (WGS) entry which is preliminary data.</text>
</comment>
<keyword evidence="1" id="KW-1133">Transmembrane helix</keyword>
<gene>
    <name evidence="2" type="ORF">rosmuc_02898</name>
</gene>
<evidence type="ECO:0000256" key="1">
    <source>
        <dbReference type="SAM" id="Phobius"/>
    </source>
</evidence>
<feature type="transmembrane region" description="Helical" evidence="1">
    <location>
        <begin position="99"/>
        <end position="117"/>
    </location>
</feature>
<dbReference type="AlphaFoldDB" id="A0A0A0HFR6"/>
<dbReference type="PATRIC" id="fig|1288298.3.peg.2915"/>
<accession>A0A0A0HFR6</accession>
<proteinExistence type="predicted"/>
<evidence type="ECO:0000313" key="2">
    <source>
        <dbReference type="EMBL" id="KGM86607.1"/>
    </source>
</evidence>
<dbReference type="EMBL" id="AONH01000016">
    <property type="protein sequence ID" value="KGM86607.1"/>
    <property type="molecule type" value="Genomic_DNA"/>
</dbReference>
<reference evidence="2 3" key="1">
    <citation type="submission" date="2013-01" db="EMBL/GenBank/DDBJ databases">
        <authorList>
            <person name="Fiebig A."/>
            <person name="Goeker M."/>
            <person name="Klenk H.-P.P."/>
        </authorList>
    </citation>
    <scope>NUCLEOTIDE SEQUENCE [LARGE SCALE GENOMIC DNA]</scope>
    <source>
        <strain evidence="2 3">DSM 17069</strain>
    </source>
</reference>
<feature type="transmembrane region" description="Helical" evidence="1">
    <location>
        <begin position="69"/>
        <end position="93"/>
    </location>
</feature>
<dbReference type="OrthoDB" id="7745802at2"/>
<dbReference type="Proteomes" id="UP000030021">
    <property type="component" value="Unassembled WGS sequence"/>
</dbReference>
<feature type="transmembrane region" description="Helical" evidence="1">
    <location>
        <begin position="38"/>
        <end position="57"/>
    </location>
</feature>
<dbReference type="HOGENOM" id="CLU_2025007_0_0_5"/>